<feature type="compositionally biased region" description="Polar residues" evidence="1">
    <location>
        <begin position="456"/>
        <end position="468"/>
    </location>
</feature>
<gene>
    <name evidence="3" type="ORF">LTR05_007428</name>
</gene>
<dbReference type="EMBL" id="JAVRRJ010000008">
    <property type="protein sequence ID" value="KAK5082282.1"/>
    <property type="molecule type" value="Genomic_DNA"/>
</dbReference>
<feature type="transmembrane region" description="Helical" evidence="2">
    <location>
        <begin position="827"/>
        <end position="848"/>
    </location>
</feature>
<evidence type="ECO:0000313" key="4">
    <source>
        <dbReference type="Proteomes" id="UP001309876"/>
    </source>
</evidence>
<feature type="region of interest" description="Disordered" evidence="1">
    <location>
        <begin position="456"/>
        <end position="519"/>
    </location>
</feature>
<feature type="region of interest" description="Disordered" evidence="1">
    <location>
        <begin position="68"/>
        <end position="95"/>
    </location>
</feature>
<feature type="region of interest" description="Disordered" evidence="1">
    <location>
        <begin position="372"/>
        <end position="443"/>
    </location>
</feature>
<feature type="compositionally biased region" description="Polar residues" evidence="1">
    <location>
        <begin position="384"/>
        <end position="397"/>
    </location>
</feature>
<reference evidence="3 4" key="1">
    <citation type="submission" date="2023-08" db="EMBL/GenBank/DDBJ databases">
        <title>Black Yeasts Isolated from many extreme environments.</title>
        <authorList>
            <person name="Coleine C."/>
            <person name="Stajich J.E."/>
            <person name="Selbmann L."/>
        </authorList>
    </citation>
    <scope>NUCLEOTIDE SEQUENCE [LARGE SCALE GENOMIC DNA]</scope>
    <source>
        <strain evidence="3 4">CCFEE 5910</strain>
    </source>
</reference>
<feature type="region of interest" description="Disordered" evidence="1">
    <location>
        <begin position="607"/>
        <end position="659"/>
    </location>
</feature>
<keyword evidence="2" id="KW-1133">Transmembrane helix</keyword>
<keyword evidence="2" id="KW-0472">Membrane</keyword>
<feature type="compositionally biased region" description="Basic and acidic residues" evidence="1">
    <location>
        <begin position="398"/>
        <end position="424"/>
    </location>
</feature>
<feature type="compositionally biased region" description="Polar residues" evidence="1">
    <location>
        <begin position="479"/>
        <end position="516"/>
    </location>
</feature>
<keyword evidence="2" id="KW-0812">Transmembrane</keyword>
<keyword evidence="4" id="KW-1185">Reference proteome</keyword>
<feature type="region of interest" description="Disordered" evidence="1">
    <location>
        <begin position="668"/>
        <end position="687"/>
    </location>
</feature>
<proteinExistence type="predicted"/>
<feature type="compositionally biased region" description="Basic and acidic residues" evidence="1">
    <location>
        <begin position="615"/>
        <end position="643"/>
    </location>
</feature>
<feature type="region of interest" description="Disordered" evidence="1">
    <location>
        <begin position="111"/>
        <end position="171"/>
    </location>
</feature>
<evidence type="ECO:0000256" key="1">
    <source>
        <dbReference type="SAM" id="MobiDB-lite"/>
    </source>
</evidence>
<sequence>MRTVDKDDCLMVRGANPRTGLITPDAVSIVGSLDSGTGRVKHDKGPSAQWKMEGDQWVSIVQAGKMDKSSRPQTAMGASGNDNTRPPIAGRQRACQRQFSPLTEENLETLSTIQESSSSGTQTALPPTNMAPNVSKLRRKPVGSPRQLDHNLSAHSHARNPSDQTVVRSPISEKKARFSYFSPDDIGREFASRKGHRTNVMENEDDSFLGVPVRSQCPRPLRPRGFTNTKVHLEQLQRSLRTSSGPFPSQPSRMHPTSYHGITQPLRPNRPPMSRTPFGGVYLEEGNLHPLRAARALLPDVAVGPGRMRFYAQGRDYQNGQTIQKSSSSSALDQQPMTSYHHRRAGTNSHFPIHEFDTHLRNAGNHLPMSREQVEKMSPHSIARTRNGTLSKQTIQDTKFRESGHTNRKESNANAKDTRIDSSVRRPVSQNSPKMECHGEDTRQISEAKVGSTIMESANPSSQTGTRENLSESEDGSAESATEDASTPATSISGSTKATTTKNAALQLTRTSQVPSRAQDGIDLRDHSICCPECCVVLDCHEGCLGHPSPSGSAAESETSSLKSMGVFDAKFETSVKAVNKALLESRETRDSRLAKLRNAIVENFWHEPNAQQRTPDKQEPLKRTLRESPPHQKEATKQEKVNRPTTVPGPRSFDRRQAKAAAAVAVKAEVHDKKSTKPQSPIPRGLRENHSVRKTKEESIVVKLDATEPLDVQDIAEDEKDDPVPTYIDEPALSSVGAENTATPTRESDTISVLSRMNSLIRYNSFRISRSDMCAHLLHYLLMATIHVKEMLAVVLDTITTLSSVMYEYKRTGTIVLPQSTNLSELAGNCLRSILYLMIAACVYALVARIARVVLVLLRIVALPLKLCVWVIG</sequence>
<dbReference type="AlphaFoldDB" id="A0AAN7SVA4"/>
<accession>A0AAN7SVA4</accession>
<organism evidence="3 4">
    <name type="scientific">Lithohypha guttulata</name>
    <dbReference type="NCBI Taxonomy" id="1690604"/>
    <lineage>
        <taxon>Eukaryota</taxon>
        <taxon>Fungi</taxon>
        <taxon>Dikarya</taxon>
        <taxon>Ascomycota</taxon>
        <taxon>Pezizomycotina</taxon>
        <taxon>Eurotiomycetes</taxon>
        <taxon>Chaetothyriomycetidae</taxon>
        <taxon>Chaetothyriales</taxon>
        <taxon>Trichomeriaceae</taxon>
        <taxon>Lithohypha</taxon>
    </lineage>
</organism>
<comment type="caution">
    <text evidence="3">The sequence shown here is derived from an EMBL/GenBank/DDBJ whole genome shotgun (WGS) entry which is preliminary data.</text>
</comment>
<dbReference type="Proteomes" id="UP001309876">
    <property type="component" value="Unassembled WGS sequence"/>
</dbReference>
<name>A0AAN7SVA4_9EURO</name>
<protein>
    <submittedName>
        <fullName evidence="3">Uncharacterized protein</fullName>
    </submittedName>
</protein>
<feature type="compositionally biased region" description="Polar residues" evidence="1">
    <location>
        <begin position="111"/>
        <end position="132"/>
    </location>
</feature>
<evidence type="ECO:0000256" key="2">
    <source>
        <dbReference type="SAM" id="Phobius"/>
    </source>
</evidence>
<evidence type="ECO:0000313" key="3">
    <source>
        <dbReference type="EMBL" id="KAK5082282.1"/>
    </source>
</evidence>